<organism evidence="2 3">
    <name type="scientific">Kribbella kalugense</name>
    <dbReference type="NCBI Taxonomy" id="2512221"/>
    <lineage>
        <taxon>Bacteria</taxon>
        <taxon>Bacillati</taxon>
        <taxon>Actinomycetota</taxon>
        <taxon>Actinomycetes</taxon>
        <taxon>Propionibacteriales</taxon>
        <taxon>Kribbellaceae</taxon>
        <taxon>Kribbella</taxon>
    </lineage>
</organism>
<dbReference type="Pfam" id="PF13304">
    <property type="entry name" value="AAA_21"/>
    <property type="match status" value="1"/>
</dbReference>
<dbReference type="OrthoDB" id="9809324at2"/>
<dbReference type="EMBL" id="SODF01000003">
    <property type="protein sequence ID" value="TDW15106.1"/>
    <property type="molecule type" value="Genomic_DNA"/>
</dbReference>
<dbReference type="InterPro" id="IPR003959">
    <property type="entry name" value="ATPase_AAA_core"/>
</dbReference>
<dbReference type="PANTHER" id="PTHR40396:SF1">
    <property type="entry name" value="ATPASE AAA-TYPE CORE DOMAIN-CONTAINING PROTEIN"/>
    <property type="match status" value="1"/>
</dbReference>
<evidence type="ECO:0000259" key="1">
    <source>
        <dbReference type="Pfam" id="PF13304"/>
    </source>
</evidence>
<dbReference type="AlphaFoldDB" id="A0A4R7ZDW7"/>
<accession>A0A4R7ZDW7</accession>
<dbReference type="GO" id="GO:0016887">
    <property type="term" value="F:ATP hydrolysis activity"/>
    <property type="evidence" value="ECO:0007669"/>
    <property type="project" value="InterPro"/>
</dbReference>
<proteinExistence type="predicted"/>
<feature type="domain" description="ATPase AAA-type core" evidence="1">
    <location>
        <begin position="45"/>
        <end position="356"/>
    </location>
</feature>
<gene>
    <name evidence="2" type="ORF">EV650_6588</name>
</gene>
<dbReference type="Gene3D" id="3.40.50.300">
    <property type="entry name" value="P-loop containing nucleotide triphosphate hydrolases"/>
    <property type="match status" value="2"/>
</dbReference>
<dbReference type="RefSeq" id="WP_134123007.1">
    <property type="nucleotide sequence ID" value="NZ_SODF01000003.1"/>
</dbReference>
<dbReference type="SUPFAM" id="SSF52540">
    <property type="entry name" value="P-loop containing nucleoside triphosphate hydrolases"/>
    <property type="match status" value="1"/>
</dbReference>
<keyword evidence="3" id="KW-1185">Reference proteome</keyword>
<dbReference type="CDD" id="cd00267">
    <property type="entry name" value="ABC_ATPase"/>
    <property type="match status" value="1"/>
</dbReference>
<evidence type="ECO:0000313" key="2">
    <source>
        <dbReference type="EMBL" id="TDW15106.1"/>
    </source>
</evidence>
<protein>
    <recommendedName>
        <fullName evidence="1">ATPase AAA-type core domain-containing protein</fullName>
    </recommendedName>
</protein>
<evidence type="ECO:0000313" key="3">
    <source>
        <dbReference type="Proteomes" id="UP000295447"/>
    </source>
</evidence>
<dbReference type="PANTHER" id="PTHR40396">
    <property type="entry name" value="ATPASE-LIKE PROTEIN"/>
    <property type="match status" value="1"/>
</dbReference>
<dbReference type="Proteomes" id="UP000295447">
    <property type="component" value="Unassembled WGS sequence"/>
</dbReference>
<sequence length="421" mass="47067">MLIRFEVSNFRSIREPVELSMVAVDSSREGPQEFPHLGVSLLHVAGVLGPNASGKSNIIAALSWVRDAVRSSLRLWDDGIPIEPFAFGDSPDRSSEFTVESEINGVRFEYVLELDRQAVQYEGLFHYPERKRRRIFEREGSELKLQRGLGALSGTRELLTNRTLALSIARRFEEPLVSDFTADLLRIQTLGMPDRARGLPTVSRRPTATWFEQEPEQDLLQESLFEVDAPRGVDSEDRAQALALLRLADLGIDDVLVASDPENRRATRRVQLTHRTVQGAIPLDFSAESAGTRTWFRLIGPVLAALKDGSLLLFDELDASLHPTLSQQLIALFQDPATNPRDAQLIFTTHDTSLLNHLNRDEVWLTEKSVDGETRLGALAEFAGERVRTSVNLEKAYLHGRFGALPDTDRTELLRALGLIA</sequence>
<name>A0A4R7ZDW7_9ACTN</name>
<dbReference type="GO" id="GO:0005524">
    <property type="term" value="F:ATP binding"/>
    <property type="evidence" value="ECO:0007669"/>
    <property type="project" value="InterPro"/>
</dbReference>
<reference evidence="2 3" key="1">
    <citation type="submission" date="2019-03" db="EMBL/GenBank/DDBJ databases">
        <title>Genomic Encyclopedia of Type Strains, Phase III (KMG-III): the genomes of soil and plant-associated and newly described type strains.</title>
        <authorList>
            <person name="Whitman W."/>
        </authorList>
    </citation>
    <scope>NUCLEOTIDE SEQUENCE [LARGE SCALE GENOMIC DNA]</scope>
    <source>
        <strain evidence="2 3">VKM Ac-2570</strain>
    </source>
</reference>
<dbReference type="InterPro" id="IPR027417">
    <property type="entry name" value="P-loop_NTPase"/>
</dbReference>
<comment type="caution">
    <text evidence="2">The sequence shown here is derived from an EMBL/GenBank/DDBJ whole genome shotgun (WGS) entry which is preliminary data.</text>
</comment>